<feature type="region of interest" description="Disordered" evidence="2">
    <location>
        <begin position="708"/>
        <end position="857"/>
    </location>
</feature>
<dbReference type="Pfam" id="PF03914">
    <property type="entry name" value="CBF"/>
    <property type="match status" value="1"/>
</dbReference>
<comment type="caution">
    <text evidence="4">The sequence shown here is derived from an EMBL/GenBank/DDBJ whole genome shotgun (WGS) entry which is preliminary data.</text>
</comment>
<dbReference type="STRING" id="478820.A0A196SP71"/>
<dbReference type="InterPro" id="IPR005612">
    <property type="entry name" value="CCAAT-binding_factor"/>
</dbReference>
<feature type="compositionally biased region" description="Acidic residues" evidence="2">
    <location>
        <begin position="555"/>
        <end position="564"/>
    </location>
</feature>
<evidence type="ECO:0000313" key="5">
    <source>
        <dbReference type="Proteomes" id="UP000078348"/>
    </source>
</evidence>
<feature type="domain" description="CCAAT-binding factor" evidence="3">
    <location>
        <begin position="368"/>
        <end position="613"/>
    </location>
</feature>
<dbReference type="GO" id="GO:0005634">
    <property type="term" value="C:nucleus"/>
    <property type="evidence" value="ECO:0007669"/>
    <property type="project" value="TreeGrafter"/>
</dbReference>
<proteinExistence type="inferred from homology"/>
<keyword evidence="5" id="KW-1185">Reference proteome</keyword>
<feature type="compositionally biased region" description="Basic residues" evidence="2">
    <location>
        <begin position="835"/>
        <end position="857"/>
    </location>
</feature>
<dbReference type="OrthoDB" id="28947at2759"/>
<dbReference type="AlphaFoldDB" id="A0A196SP71"/>
<dbReference type="SUPFAM" id="SSF48371">
    <property type="entry name" value="ARM repeat"/>
    <property type="match status" value="1"/>
</dbReference>
<dbReference type="InterPro" id="IPR040155">
    <property type="entry name" value="CEBPZ/Mak21-like"/>
</dbReference>
<dbReference type="InterPro" id="IPR016024">
    <property type="entry name" value="ARM-type_fold"/>
</dbReference>
<feature type="compositionally biased region" description="Basic and acidic residues" evidence="2">
    <location>
        <begin position="484"/>
        <end position="513"/>
    </location>
</feature>
<dbReference type="PANTHER" id="PTHR12048">
    <property type="entry name" value="CCAAT-BINDING FACTOR-RELATED"/>
    <property type="match status" value="1"/>
</dbReference>
<sequence>MEATNTEGFWYTPLDQFPQQTDSNSEAAIFRCRKRGKELLESESEKARKEQREADYGDAKWVRSMLSSGTLTDKVAAMASLIQNDPVHNLDLIDDMLAMAKKNGKRESQLAINSLRELFSLWILPDRPLRYISQQPLEAEGVDDKIIVLFYFEHVMKQKYAEFIELLKKYSFDPQQFFKKIADTAIYLLLVSKPEQESVLLAMLVEKLGDPDSTISSHAVYLLQKLVHEHPVMREVVSKEVRQLLVRNDVTIKTVYHGVLFLNQLEFVDGENDFVVSLLSFYFLLFKKYAVLTLESKKAKKTKNRKNRENREVKKDEGDNNETRLKVISALLTGINRAMPYGKVPEKMINEQIDSLYWIVHCQSWSCSVQAMMLLYTIVTSHPAHAARFYRALYGQLLSPQFIHSTKNNLFLNLLYRVLRHCKEQEVVYGLIKRVLQCCLSMNVGMCCGLLFMVSTVMRERGDVAVKGELKTLMENGVFEKVMEEETKKEEEKKEEVKKEKEEKKVEKEVKEEEVMEEEEEKMEEGDDEVMDLNESFFEDQDKKEEAKEEKKEESSEEEEEAKPEEEKKEEEKTPLIYQFAARDPGFSNASKTLFFELSLLTHHYHPTVAKFASLLLSGQPVQCSGDPLQDFSNKAFLDKFAYKHAKQRDIENARDRGMTVHKSKKTPLSASQIPVNSEAFLKQKESEVAVEDEFFYKFFKERARRNVGKGKKSKKEEEADEEEMDKFAEDMAEEMMNQKVGSEDDDIMDDFDQDENGRFLEEGEEVEDEEDEMSFGDEDEDGDEDGGMILDEGDDGSKKKTEKHKKKMKSLYASAEEFESMLAATAEEREKKEKNRKSFKRGSNKKGKGPHGKKRK</sequence>
<feature type="compositionally biased region" description="Acidic residues" evidence="2">
    <location>
        <begin position="514"/>
        <end position="532"/>
    </location>
</feature>
<feature type="compositionally biased region" description="Acidic residues" evidence="2">
    <location>
        <begin position="744"/>
        <end position="755"/>
    </location>
</feature>
<reference evidence="4 5" key="1">
    <citation type="submission" date="2016-05" db="EMBL/GenBank/DDBJ databases">
        <title>Nuclear genome of Blastocystis sp. subtype 1 NandII.</title>
        <authorList>
            <person name="Gentekaki E."/>
            <person name="Curtis B."/>
            <person name="Stairs C."/>
            <person name="Eme L."/>
            <person name="Herman E."/>
            <person name="Klimes V."/>
            <person name="Arias M.C."/>
            <person name="Elias M."/>
            <person name="Hilliou F."/>
            <person name="Klute M."/>
            <person name="Malik S.-B."/>
            <person name="Pightling A."/>
            <person name="Rachubinski R."/>
            <person name="Salas D."/>
            <person name="Schlacht A."/>
            <person name="Suga H."/>
            <person name="Archibald J."/>
            <person name="Ball S.G."/>
            <person name="Clark G."/>
            <person name="Dacks J."/>
            <person name="Van Der Giezen M."/>
            <person name="Tsaousis A."/>
            <person name="Roger A."/>
        </authorList>
    </citation>
    <scope>NUCLEOTIDE SEQUENCE [LARGE SCALE GENOMIC DNA]</scope>
    <source>
        <strain evidence="5">ATCC 50177 / NandII</strain>
    </source>
</reference>
<accession>A0A196SP71</accession>
<evidence type="ECO:0000313" key="4">
    <source>
        <dbReference type="EMBL" id="OAO18006.1"/>
    </source>
</evidence>
<dbReference type="Proteomes" id="UP000078348">
    <property type="component" value="Unassembled WGS sequence"/>
</dbReference>
<protein>
    <recommendedName>
        <fullName evidence="3">CCAAT-binding factor domain-containing protein</fullName>
    </recommendedName>
</protein>
<feature type="region of interest" description="Disordered" evidence="2">
    <location>
        <begin position="1"/>
        <end position="25"/>
    </location>
</feature>
<feature type="compositionally biased region" description="Acidic residues" evidence="2">
    <location>
        <begin position="763"/>
        <end position="795"/>
    </location>
</feature>
<comment type="similarity">
    <text evidence="1">Belongs to the CBF/MAK21 family.</text>
</comment>
<evidence type="ECO:0000256" key="1">
    <source>
        <dbReference type="ARBA" id="ARBA00007797"/>
    </source>
</evidence>
<feature type="compositionally biased region" description="Basic and acidic residues" evidence="2">
    <location>
        <begin position="565"/>
        <end position="574"/>
    </location>
</feature>
<evidence type="ECO:0000256" key="2">
    <source>
        <dbReference type="SAM" id="MobiDB-lite"/>
    </source>
</evidence>
<evidence type="ECO:0000259" key="3">
    <source>
        <dbReference type="Pfam" id="PF03914"/>
    </source>
</evidence>
<name>A0A196SP71_BLAHN</name>
<dbReference type="PANTHER" id="PTHR12048:SF0">
    <property type="entry name" value="CCAAT_ENHANCER-BINDING PROTEIN ZETA"/>
    <property type="match status" value="1"/>
</dbReference>
<gene>
    <name evidence="4" type="ORF">AV274_0249</name>
</gene>
<organism evidence="4 5">
    <name type="scientific">Blastocystis sp. subtype 1 (strain ATCC 50177 / NandII)</name>
    <dbReference type="NCBI Taxonomy" id="478820"/>
    <lineage>
        <taxon>Eukaryota</taxon>
        <taxon>Sar</taxon>
        <taxon>Stramenopiles</taxon>
        <taxon>Bigyra</taxon>
        <taxon>Opalozoa</taxon>
        <taxon>Opalinata</taxon>
        <taxon>Blastocystidae</taxon>
        <taxon>Blastocystis</taxon>
    </lineage>
</organism>
<feature type="region of interest" description="Disordered" evidence="2">
    <location>
        <begin position="484"/>
        <end position="574"/>
    </location>
</feature>
<feature type="compositionally biased region" description="Basic and acidic residues" evidence="2">
    <location>
        <begin position="540"/>
        <end position="554"/>
    </location>
</feature>
<feature type="compositionally biased region" description="Basic residues" evidence="2">
    <location>
        <begin position="801"/>
        <end position="810"/>
    </location>
</feature>
<dbReference type="EMBL" id="LXWW01000011">
    <property type="protein sequence ID" value="OAO18006.1"/>
    <property type="molecule type" value="Genomic_DNA"/>
</dbReference>